<evidence type="ECO:0000313" key="1">
    <source>
        <dbReference type="EMBL" id="VDK19054.1"/>
    </source>
</evidence>
<dbReference type="AlphaFoldDB" id="A0A0M3J2P0"/>
<evidence type="ECO:0000313" key="3">
    <source>
        <dbReference type="WBParaSite" id="ASIM_0000180001-mRNA-1"/>
    </source>
</evidence>
<sequence length="141" mass="16295">MKSYLFHRFGLISRRDSYLARQSEGSITQSAWQEMGKESPLKVRLKTIDQLRGPNYVLGSDIEYGVACNLVCHVKVLQNRRLQFSTLEAIYLETSDLLEVEDAKESVLKMLITLTKHQIDQIGLALRDTFFKVRFFEGLFC</sequence>
<keyword evidence="2" id="KW-1185">Reference proteome</keyword>
<reference evidence="1 2" key="2">
    <citation type="submission" date="2018-11" db="EMBL/GenBank/DDBJ databases">
        <authorList>
            <consortium name="Pathogen Informatics"/>
        </authorList>
    </citation>
    <scope>NUCLEOTIDE SEQUENCE [LARGE SCALE GENOMIC DNA]</scope>
</reference>
<gene>
    <name evidence="1" type="ORF">ASIM_LOCUS1673</name>
</gene>
<dbReference type="WBParaSite" id="ASIM_0000180001-mRNA-1">
    <property type="protein sequence ID" value="ASIM_0000180001-mRNA-1"/>
    <property type="gene ID" value="ASIM_0000180001"/>
</dbReference>
<reference evidence="3" key="1">
    <citation type="submission" date="2017-02" db="UniProtKB">
        <authorList>
            <consortium name="WormBaseParasite"/>
        </authorList>
    </citation>
    <scope>IDENTIFICATION</scope>
</reference>
<accession>A0A0M3J2P0</accession>
<name>A0A0M3J2P0_ANISI</name>
<dbReference type="EMBL" id="UYRR01001901">
    <property type="protein sequence ID" value="VDK19054.1"/>
    <property type="molecule type" value="Genomic_DNA"/>
</dbReference>
<dbReference type="OrthoDB" id="5829103at2759"/>
<dbReference type="Proteomes" id="UP000267096">
    <property type="component" value="Unassembled WGS sequence"/>
</dbReference>
<evidence type="ECO:0000313" key="2">
    <source>
        <dbReference type="Proteomes" id="UP000267096"/>
    </source>
</evidence>
<proteinExistence type="predicted"/>
<protein>
    <submittedName>
        <fullName evidence="3">DUF294_C domain-containing protein</fullName>
    </submittedName>
</protein>
<organism evidence="3">
    <name type="scientific">Anisakis simplex</name>
    <name type="common">Herring worm</name>
    <dbReference type="NCBI Taxonomy" id="6269"/>
    <lineage>
        <taxon>Eukaryota</taxon>
        <taxon>Metazoa</taxon>
        <taxon>Ecdysozoa</taxon>
        <taxon>Nematoda</taxon>
        <taxon>Chromadorea</taxon>
        <taxon>Rhabditida</taxon>
        <taxon>Spirurina</taxon>
        <taxon>Ascaridomorpha</taxon>
        <taxon>Ascaridoidea</taxon>
        <taxon>Anisakidae</taxon>
        <taxon>Anisakis</taxon>
        <taxon>Anisakis simplex complex</taxon>
    </lineage>
</organism>